<evidence type="ECO:0000256" key="7">
    <source>
        <dbReference type="ARBA" id="ARBA00022737"/>
    </source>
</evidence>
<keyword evidence="4" id="KW-0433">Leucine-rich repeat</keyword>
<evidence type="ECO:0000259" key="13">
    <source>
        <dbReference type="Pfam" id="PF08263"/>
    </source>
</evidence>
<dbReference type="Proteomes" id="UP001174677">
    <property type="component" value="Chromosome 14"/>
</dbReference>
<evidence type="ECO:0000256" key="11">
    <source>
        <dbReference type="ARBA" id="ARBA00023180"/>
    </source>
</evidence>
<keyword evidence="15" id="KW-1185">Reference proteome</keyword>
<accession>A0ABQ9L4W0</accession>
<evidence type="ECO:0000256" key="4">
    <source>
        <dbReference type="ARBA" id="ARBA00022614"/>
    </source>
</evidence>
<dbReference type="PRINTS" id="PR00019">
    <property type="entry name" value="LEURICHRPT"/>
</dbReference>
<dbReference type="InterPro" id="IPR013210">
    <property type="entry name" value="LRR_N_plant-typ"/>
</dbReference>
<evidence type="ECO:0000256" key="1">
    <source>
        <dbReference type="ARBA" id="ARBA00004251"/>
    </source>
</evidence>
<keyword evidence="3" id="KW-1003">Cell membrane</keyword>
<keyword evidence="9 12" id="KW-0472">Membrane</keyword>
<gene>
    <name evidence="14" type="ORF">P3X46_024174</name>
</gene>
<sequence>MASILHELVTMFIFVTYVFMVTTEYSLGVAALKVQCIDSEQKALQNFKEGFHGHLDRFSSWVPEEDCCKWRGVRCENETGHVITLDLHSSDSSEAMQGQLRESLLDLPYMSYLDLSLNDFLQIQIPEFIGSLSNLKYVNLTNANFKGIIPDQLGNLSHLVSLDLSGNGYSLRVNNLNWLYHLSPLKFLDLSGVDLSNSVNWLDAINMLSSLIELNLFACKLHNLPQSLPRVNFTSLKILDLSFNSLNGTIPDWLFEIDQSLVFLYLRRNEFHGSIPEAFGNMTSLIVLDLSENNLEGPIPTTLGMISQKNQSKEFSSLRELYLYHNQLNGSLQKILPKLSRIHVLDVSWNSLEGVVTDAELLDFSNLQVLDFSGNNLTLNVSSSWAPSFQLERIGLNSCKLGPQFPQWLRTQKHFSSIDISMNGISDAVPDWFWNLSSKIRHVNLSSNVLTGTVPDLSSKIKLSTIDLSLNKLSGPLPLLSSSISKVFLAGNSFSGPIFRLCEMLKVNNSVRYLDVSNNTLSGQIPDCWTHGKNLVILNLASNNLTGKIPESIGHLLQLNSLRFDHNGLTGKIPSSLKKCTSLIVLDLGQNRLSGEIPEWIGENLLKLMILGLSSNAFKGHIPVQVCLLESLKILDLSSNYLSGEIPRCVDNFKAMAERETVRSYIYDPYTAYIEDVILTAKGRQFHFRKVLQYVKLLDLSSNGLTGEIPQGITSLIGLISLNLSRNNLMGAIPPNIGAMGYMESLDLSRNQLSCSIPTNMTDLLFLSCLDLSHNRLSGSIPSGKQFDTFDAVTYQGNHNLCGPPLAYNCSEDKSYEDPNCIDKDVGRELEAETGHGLHIPPFYMSMVLGFIVGFWGFWGPLLLKTSWRHAYFRCLGNLIDQIYVRVIVAVTRLQRKFQRQAA</sequence>
<dbReference type="InterPro" id="IPR001611">
    <property type="entry name" value="Leu-rich_rpt"/>
</dbReference>
<dbReference type="SUPFAM" id="SSF52058">
    <property type="entry name" value="L domain-like"/>
    <property type="match status" value="3"/>
</dbReference>
<keyword evidence="7" id="KW-0677">Repeat</keyword>
<dbReference type="InterPro" id="IPR003591">
    <property type="entry name" value="Leu-rich_rpt_typical-subtyp"/>
</dbReference>
<keyword evidence="8 12" id="KW-1133">Transmembrane helix</keyword>
<dbReference type="InterPro" id="IPR032675">
    <property type="entry name" value="LRR_dom_sf"/>
</dbReference>
<evidence type="ECO:0000256" key="3">
    <source>
        <dbReference type="ARBA" id="ARBA00022475"/>
    </source>
</evidence>
<organism evidence="14 15">
    <name type="scientific">Hevea brasiliensis</name>
    <name type="common">Para rubber tree</name>
    <name type="synonym">Siphonia brasiliensis</name>
    <dbReference type="NCBI Taxonomy" id="3981"/>
    <lineage>
        <taxon>Eukaryota</taxon>
        <taxon>Viridiplantae</taxon>
        <taxon>Streptophyta</taxon>
        <taxon>Embryophyta</taxon>
        <taxon>Tracheophyta</taxon>
        <taxon>Spermatophyta</taxon>
        <taxon>Magnoliopsida</taxon>
        <taxon>eudicotyledons</taxon>
        <taxon>Gunneridae</taxon>
        <taxon>Pentapetalae</taxon>
        <taxon>rosids</taxon>
        <taxon>fabids</taxon>
        <taxon>Malpighiales</taxon>
        <taxon>Euphorbiaceae</taxon>
        <taxon>Crotonoideae</taxon>
        <taxon>Micrandreae</taxon>
        <taxon>Hevea</taxon>
    </lineage>
</organism>
<evidence type="ECO:0000256" key="6">
    <source>
        <dbReference type="ARBA" id="ARBA00022729"/>
    </source>
</evidence>
<keyword evidence="6" id="KW-0732">Signal</keyword>
<feature type="domain" description="Leucine-rich repeat-containing N-terminal plant-type" evidence="13">
    <location>
        <begin position="38"/>
        <end position="75"/>
    </location>
</feature>
<dbReference type="Gene3D" id="3.80.10.10">
    <property type="entry name" value="Ribonuclease Inhibitor"/>
    <property type="match status" value="4"/>
</dbReference>
<dbReference type="PANTHER" id="PTHR48063:SF103">
    <property type="entry name" value="LEUCINE-RICH RECEPTOR-LIKE KINASE FAMILY PROTEIN"/>
    <property type="match status" value="1"/>
</dbReference>
<dbReference type="InterPro" id="IPR046956">
    <property type="entry name" value="RLP23-like"/>
</dbReference>
<evidence type="ECO:0000256" key="5">
    <source>
        <dbReference type="ARBA" id="ARBA00022692"/>
    </source>
</evidence>
<evidence type="ECO:0000256" key="2">
    <source>
        <dbReference type="ARBA" id="ARBA00009592"/>
    </source>
</evidence>
<dbReference type="EMBL" id="JARPOI010000014">
    <property type="protein sequence ID" value="KAJ9158609.1"/>
    <property type="molecule type" value="Genomic_DNA"/>
</dbReference>
<evidence type="ECO:0000256" key="10">
    <source>
        <dbReference type="ARBA" id="ARBA00023170"/>
    </source>
</evidence>
<proteinExistence type="inferred from homology"/>
<comment type="caution">
    <text evidence="14">The sequence shown here is derived from an EMBL/GenBank/DDBJ whole genome shotgun (WGS) entry which is preliminary data.</text>
</comment>
<keyword evidence="11" id="KW-0325">Glycoprotein</keyword>
<evidence type="ECO:0000256" key="9">
    <source>
        <dbReference type="ARBA" id="ARBA00023136"/>
    </source>
</evidence>
<name>A0ABQ9L4W0_HEVBR</name>
<feature type="transmembrane region" description="Helical" evidence="12">
    <location>
        <begin position="843"/>
        <end position="864"/>
    </location>
</feature>
<evidence type="ECO:0000256" key="8">
    <source>
        <dbReference type="ARBA" id="ARBA00022989"/>
    </source>
</evidence>
<dbReference type="Pfam" id="PF08263">
    <property type="entry name" value="LRRNT_2"/>
    <property type="match status" value="1"/>
</dbReference>
<evidence type="ECO:0000313" key="14">
    <source>
        <dbReference type="EMBL" id="KAJ9158609.1"/>
    </source>
</evidence>
<reference evidence="14" key="1">
    <citation type="journal article" date="2023" name="Plant Biotechnol. J.">
        <title>Chromosome-level wild Hevea brasiliensis genome provides new tools for genomic-assisted breeding and valuable loci to elevate rubber yield.</title>
        <authorList>
            <person name="Cheng H."/>
            <person name="Song X."/>
            <person name="Hu Y."/>
            <person name="Wu T."/>
            <person name="Yang Q."/>
            <person name="An Z."/>
            <person name="Feng S."/>
            <person name="Deng Z."/>
            <person name="Wu W."/>
            <person name="Zeng X."/>
            <person name="Tu M."/>
            <person name="Wang X."/>
            <person name="Huang H."/>
        </authorList>
    </citation>
    <scope>NUCLEOTIDE SEQUENCE</scope>
    <source>
        <strain evidence="14">MT/VB/25A 57/8</strain>
    </source>
</reference>
<dbReference type="SMART" id="SM00369">
    <property type="entry name" value="LRR_TYP"/>
    <property type="match status" value="9"/>
</dbReference>
<keyword evidence="10" id="KW-0675">Receptor</keyword>
<evidence type="ECO:0000256" key="12">
    <source>
        <dbReference type="SAM" id="Phobius"/>
    </source>
</evidence>
<dbReference type="Pfam" id="PF00560">
    <property type="entry name" value="LRR_1"/>
    <property type="match status" value="13"/>
</dbReference>
<comment type="subcellular location">
    <subcellularLocation>
        <location evidence="1">Cell membrane</location>
        <topology evidence="1">Single-pass type I membrane protein</topology>
    </subcellularLocation>
</comment>
<protein>
    <recommendedName>
        <fullName evidence="13">Leucine-rich repeat-containing N-terminal plant-type domain-containing protein</fullName>
    </recommendedName>
</protein>
<dbReference type="PANTHER" id="PTHR48063">
    <property type="entry name" value="LRR RECEPTOR-LIKE KINASE"/>
    <property type="match status" value="1"/>
</dbReference>
<keyword evidence="5 12" id="KW-0812">Transmembrane</keyword>
<comment type="similarity">
    <text evidence="2">Belongs to the RLP family.</text>
</comment>
<evidence type="ECO:0000313" key="15">
    <source>
        <dbReference type="Proteomes" id="UP001174677"/>
    </source>
</evidence>